<dbReference type="OMA" id="INRSHEV"/>
<reference evidence="5" key="1">
    <citation type="submission" date="2022-11" db="UniProtKB">
        <authorList>
            <consortium name="EnsemblMetazoa"/>
        </authorList>
    </citation>
    <scope>IDENTIFICATION</scope>
</reference>
<dbReference type="Gene3D" id="3.40.30.10">
    <property type="entry name" value="Glutaredoxin"/>
    <property type="match status" value="1"/>
</dbReference>
<dbReference type="RefSeq" id="XP_020916765.1">
    <property type="nucleotide sequence ID" value="XM_021061106.2"/>
</dbReference>
<protein>
    <recommendedName>
        <fullName evidence="4">Glutathione peroxidase</fullName>
    </recommendedName>
</protein>
<dbReference type="GeneID" id="110254145"/>
<accession>A0A913Y999</accession>
<dbReference type="AlphaFoldDB" id="A0A913Y999"/>
<evidence type="ECO:0000256" key="4">
    <source>
        <dbReference type="RuleBase" id="RU000499"/>
    </source>
</evidence>
<sequence length="158" mass="18766">MNVLKTRFSNGTCDFEVVAFPCHQFGREEPGDNEYEILHGLKYVRPGHGYEPNFLMMERMDVNGINETEIYTFLKSRCDVPDGFITDEPRDLFWNLMRNNDISWNFEKFLIDHNGQPYKRYSSPTTPMELQQDVQHLMFGCRQAMTGERRPDGQDYWY</sequence>
<dbReference type="InterPro" id="IPR036249">
    <property type="entry name" value="Thioredoxin-like_sf"/>
</dbReference>
<keyword evidence="2 4" id="KW-0575">Peroxidase</keyword>
<dbReference type="SUPFAM" id="SSF52833">
    <property type="entry name" value="Thioredoxin-like"/>
    <property type="match status" value="1"/>
</dbReference>
<dbReference type="GO" id="GO:0006979">
    <property type="term" value="P:response to oxidative stress"/>
    <property type="evidence" value="ECO:0007669"/>
    <property type="project" value="InterPro"/>
</dbReference>
<dbReference type="PROSITE" id="PS51355">
    <property type="entry name" value="GLUTATHIONE_PEROXID_3"/>
    <property type="match status" value="1"/>
</dbReference>
<dbReference type="EnsemblMetazoa" id="XM_021061106.2">
    <property type="protein sequence ID" value="XP_020916765.1"/>
    <property type="gene ID" value="LOC110254145"/>
</dbReference>
<dbReference type="PRINTS" id="PR01011">
    <property type="entry name" value="GLUTPROXDASE"/>
</dbReference>
<dbReference type="PANTHER" id="PTHR11592:SF78">
    <property type="entry name" value="GLUTATHIONE PEROXIDASE"/>
    <property type="match status" value="1"/>
</dbReference>
<dbReference type="OrthoDB" id="446890at2759"/>
<dbReference type="KEGG" id="epa:110254145"/>
<comment type="similarity">
    <text evidence="1 4">Belongs to the glutathione peroxidase family.</text>
</comment>
<dbReference type="Pfam" id="PF00255">
    <property type="entry name" value="GSHPx"/>
    <property type="match status" value="1"/>
</dbReference>
<evidence type="ECO:0000256" key="1">
    <source>
        <dbReference type="ARBA" id="ARBA00006926"/>
    </source>
</evidence>
<dbReference type="Proteomes" id="UP000887567">
    <property type="component" value="Unplaced"/>
</dbReference>
<proteinExistence type="inferred from homology"/>
<dbReference type="InterPro" id="IPR000889">
    <property type="entry name" value="Glutathione_peroxidase"/>
</dbReference>
<keyword evidence="3 4" id="KW-0560">Oxidoreductase</keyword>
<dbReference type="GO" id="GO:0004601">
    <property type="term" value="F:peroxidase activity"/>
    <property type="evidence" value="ECO:0007669"/>
    <property type="project" value="UniProtKB-KW"/>
</dbReference>
<evidence type="ECO:0000256" key="3">
    <source>
        <dbReference type="ARBA" id="ARBA00023002"/>
    </source>
</evidence>
<organism evidence="5 6">
    <name type="scientific">Exaiptasia diaphana</name>
    <name type="common">Tropical sea anemone</name>
    <name type="synonym">Aiptasia pulchella</name>
    <dbReference type="NCBI Taxonomy" id="2652724"/>
    <lineage>
        <taxon>Eukaryota</taxon>
        <taxon>Metazoa</taxon>
        <taxon>Cnidaria</taxon>
        <taxon>Anthozoa</taxon>
        <taxon>Hexacorallia</taxon>
        <taxon>Actiniaria</taxon>
        <taxon>Aiptasiidae</taxon>
        <taxon>Exaiptasia</taxon>
    </lineage>
</organism>
<dbReference type="PIRSF" id="PIRSF000303">
    <property type="entry name" value="Glutathion_perox"/>
    <property type="match status" value="1"/>
</dbReference>
<evidence type="ECO:0000313" key="6">
    <source>
        <dbReference type="Proteomes" id="UP000887567"/>
    </source>
</evidence>
<evidence type="ECO:0000256" key="2">
    <source>
        <dbReference type="ARBA" id="ARBA00022559"/>
    </source>
</evidence>
<keyword evidence="6" id="KW-1185">Reference proteome</keyword>
<name>A0A913Y999_EXADI</name>
<dbReference type="PANTHER" id="PTHR11592">
    <property type="entry name" value="GLUTATHIONE PEROXIDASE"/>
    <property type="match status" value="1"/>
</dbReference>
<evidence type="ECO:0000313" key="5">
    <source>
        <dbReference type="EnsemblMetazoa" id="XP_020916765.1"/>
    </source>
</evidence>